<dbReference type="AlphaFoldDB" id="A0A450YES6"/>
<evidence type="ECO:0000256" key="5">
    <source>
        <dbReference type="ARBA" id="ARBA00022598"/>
    </source>
</evidence>
<keyword evidence="7" id="KW-0067">ATP-binding</keyword>
<evidence type="ECO:0000256" key="3">
    <source>
        <dbReference type="ARBA" id="ARBA00006205"/>
    </source>
</evidence>
<dbReference type="Gene3D" id="3.40.50.300">
    <property type="entry name" value="P-loop containing nucleotide triphosphate hydrolases"/>
    <property type="match status" value="1"/>
</dbReference>
<evidence type="ECO:0000256" key="7">
    <source>
        <dbReference type="ARBA" id="ARBA00022840"/>
    </source>
</evidence>
<comment type="similarity">
    <text evidence="3">Belongs to the CobB/CobQ family. CobQ subfamily.</text>
</comment>
<dbReference type="GO" id="GO:0009236">
    <property type="term" value="P:cobalamin biosynthetic process"/>
    <property type="evidence" value="ECO:0007669"/>
    <property type="project" value="UniProtKB-KW"/>
</dbReference>
<evidence type="ECO:0000256" key="8">
    <source>
        <dbReference type="ARBA" id="ARBA00022842"/>
    </source>
</evidence>
<dbReference type="InterPro" id="IPR011698">
    <property type="entry name" value="GATase_3"/>
</dbReference>
<keyword evidence="5" id="KW-0436">Ligase</keyword>
<evidence type="ECO:0000256" key="6">
    <source>
        <dbReference type="ARBA" id="ARBA00022741"/>
    </source>
</evidence>
<keyword evidence="6" id="KW-0547">Nucleotide-binding</keyword>
<dbReference type="InterPro" id="IPR002586">
    <property type="entry name" value="CobQ/CobB/MinD/ParA_Nub-bd_dom"/>
</dbReference>
<name>A0A450YES6_9GAMM</name>
<dbReference type="PROSITE" id="PS51274">
    <property type="entry name" value="GATASE_COBBQ"/>
    <property type="match status" value="1"/>
</dbReference>
<proteinExistence type="inferred from homology"/>
<dbReference type="InterPro" id="IPR029062">
    <property type="entry name" value="Class_I_gatase-like"/>
</dbReference>
<dbReference type="GO" id="GO:0042242">
    <property type="term" value="F:cobyrinic acid a,c-diamide synthase activity"/>
    <property type="evidence" value="ECO:0007669"/>
    <property type="project" value="InterPro"/>
</dbReference>
<comment type="pathway">
    <text evidence="2">Cofactor biosynthesis; adenosylcobalamin biosynthesis.</text>
</comment>
<dbReference type="SUPFAM" id="SSF52540">
    <property type="entry name" value="P-loop containing nucleoside triphosphate hydrolases"/>
    <property type="match status" value="1"/>
</dbReference>
<keyword evidence="9" id="KW-0315">Glutamine amidotransferase</keyword>
<protein>
    <submittedName>
        <fullName evidence="12">Cobyrinic acid a,c-diamide synthase</fullName>
    </submittedName>
</protein>
<feature type="domain" description="CobQ/CobB/MinD/ParA nucleotide binding" evidence="10">
    <location>
        <begin position="24"/>
        <end position="200"/>
    </location>
</feature>
<accession>A0A450YES6</accession>
<dbReference type="SUPFAM" id="SSF52317">
    <property type="entry name" value="Class I glutamine amidotransferase-like"/>
    <property type="match status" value="1"/>
</dbReference>
<dbReference type="InterPro" id="IPR004484">
    <property type="entry name" value="CbiA/CobB_synth"/>
</dbReference>
<dbReference type="Pfam" id="PF07685">
    <property type="entry name" value="GATase_3"/>
    <property type="match status" value="1"/>
</dbReference>
<keyword evidence="4" id="KW-0169">Cobalamin biosynthesis</keyword>
<dbReference type="Pfam" id="PF01656">
    <property type="entry name" value="CbiA"/>
    <property type="match status" value="1"/>
</dbReference>
<dbReference type="GO" id="GO:0005524">
    <property type="term" value="F:ATP binding"/>
    <property type="evidence" value="ECO:0007669"/>
    <property type="project" value="UniProtKB-KW"/>
</dbReference>
<feature type="domain" description="CobB/CobQ-like glutamine amidotransferase" evidence="11">
    <location>
        <begin position="252"/>
        <end position="433"/>
    </location>
</feature>
<evidence type="ECO:0000259" key="10">
    <source>
        <dbReference type="Pfam" id="PF01656"/>
    </source>
</evidence>
<comment type="cofactor">
    <cofactor evidence="1">
        <name>Mg(2+)</name>
        <dbReference type="ChEBI" id="CHEBI:18420"/>
    </cofactor>
</comment>
<keyword evidence="8" id="KW-0460">Magnesium</keyword>
<dbReference type="NCBIfam" id="NF002204">
    <property type="entry name" value="PRK01077.1"/>
    <property type="match status" value="1"/>
</dbReference>
<evidence type="ECO:0000313" key="12">
    <source>
        <dbReference type="EMBL" id="VFK39973.1"/>
    </source>
</evidence>
<dbReference type="EMBL" id="CAADFT010000006">
    <property type="protein sequence ID" value="VFK39973.1"/>
    <property type="molecule type" value="Genomic_DNA"/>
</dbReference>
<evidence type="ECO:0000256" key="9">
    <source>
        <dbReference type="ARBA" id="ARBA00022962"/>
    </source>
</evidence>
<dbReference type="PANTHER" id="PTHR43873:SF1">
    <property type="entry name" value="COBYRINATE A,C-DIAMIDE SYNTHASE"/>
    <property type="match status" value="1"/>
</dbReference>
<reference evidence="12" key="1">
    <citation type="submission" date="2019-02" db="EMBL/GenBank/DDBJ databases">
        <authorList>
            <person name="Gruber-Vodicka R. H."/>
            <person name="Seah K. B. B."/>
        </authorList>
    </citation>
    <scope>NUCLEOTIDE SEQUENCE</scope>
    <source>
        <strain evidence="12">BECK_BZ125</strain>
    </source>
</reference>
<evidence type="ECO:0000256" key="2">
    <source>
        <dbReference type="ARBA" id="ARBA00004953"/>
    </source>
</evidence>
<dbReference type="CDD" id="cd03130">
    <property type="entry name" value="GATase1_CobB"/>
    <property type="match status" value="1"/>
</dbReference>
<evidence type="ECO:0000256" key="4">
    <source>
        <dbReference type="ARBA" id="ARBA00022573"/>
    </source>
</evidence>
<dbReference type="PANTHER" id="PTHR43873">
    <property type="entry name" value="COBYRINATE A,C-DIAMIDE SYNTHASE"/>
    <property type="match status" value="1"/>
</dbReference>
<sequence length="443" mass="48295">MQILSESKPNSPGHPARRRPALLVSASASGQGKTTVISALARYYRNRDLKVRVFKTGPDFLDPMVLERAAGTPVYQLDPWMGGEDHCRQLLYQATEDADLILVEGVMGLFDGKTSSADLADRFHIPVLAIIDGGAMAQTFGAIAHGLASYRPGLPFAGVFANRVAGESHYRMLVESLPAGIDSLGWLSRDKEISLPERHLGLVRAAEIHDIDIRIDHAASALRDIDDGLPKPVLFYPPSTPLNHGTPLKGVRIAIACDAAFSFIYRANPDTLHALGADTRFFSPLADRSLPKADALYLPGGYPELHLDRLGSNESMKAAIRAHHADNKPIVAECGGMLYLLTSITDTEGHRADMVGLLPGRVIMQNRLANLGRHRIGLPEGVLRGHTFHYSRISTPLVPIVRSEGERPGQRGESVYRKNALLASYVHLYFPSNAMATARLFTP</sequence>
<organism evidence="12">
    <name type="scientific">Candidatus Kentrum sp. TC</name>
    <dbReference type="NCBI Taxonomy" id="2126339"/>
    <lineage>
        <taxon>Bacteria</taxon>
        <taxon>Pseudomonadati</taxon>
        <taxon>Pseudomonadota</taxon>
        <taxon>Gammaproteobacteria</taxon>
        <taxon>Candidatus Kentrum</taxon>
    </lineage>
</organism>
<evidence type="ECO:0000256" key="1">
    <source>
        <dbReference type="ARBA" id="ARBA00001946"/>
    </source>
</evidence>
<gene>
    <name evidence="12" type="ORF">BECKTC1821E_GA0114239_10067</name>
</gene>
<dbReference type="InterPro" id="IPR027417">
    <property type="entry name" value="P-loop_NTPase"/>
</dbReference>
<dbReference type="Gene3D" id="3.40.50.880">
    <property type="match status" value="1"/>
</dbReference>
<evidence type="ECO:0000259" key="11">
    <source>
        <dbReference type="Pfam" id="PF07685"/>
    </source>
</evidence>